<feature type="region of interest" description="Disordered" evidence="4">
    <location>
        <begin position="325"/>
        <end position="344"/>
    </location>
</feature>
<feature type="compositionally biased region" description="Basic and acidic residues" evidence="4">
    <location>
        <begin position="2148"/>
        <end position="2158"/>
    </location>
</feature>
<feature type="compositionally biased region" description="Polar residues" evidence="4">
    <location>
        <begin position="2095"/>
        <end position="2104"/>
    </location>
</feature>
<dbReference type="RefSeq" id="XP_067066181.1">
    <property type="nucleotide sequence ID" value="XM_067210148.1"/>
</dbReference>
<evidence type="ECO:0000259" key="5">
    <source>
        <dbReference type="Pfam" id="PF01591"/>
    </source>
</evidence>
<feature type="region of interest" description="Disordered" evidence="4">
    <location>
        <begin position="414"/>
        <end position="470"/>
    </location>
</feature>
<feature type="compositionally biased region" description="Polar residues" evidence="4">
    <location>
        <begin position="74"/>
        <end position="85"/>
    </location>
</feature>
<dbReference type="GO" id="GO:0005829">
    <property type="term" value="C:cytosol"/>
    <property type="evidence" value="ECO:0007669"/>
    <property type="project" value="TreeGrafter"/>
</dbReference>
<reference evidence="7" key="1">
    <citation type="journal article" date="2021" name="Microbiol. Resour. Announc.">
        <title>LGAAP: Leishmaniinae Genome Assembly and Annotation Pipeline.</title>
        <authorList>
            <person name="Almutairi H."/>
            <person name="Urbaniak M.D."/>
            <person name="Bates M.D."/>
            <person name="Jariyapan N."/>
            <person name="Kwakye-Nuako G."/>
            <person name="Thomaz-Soccol V."/>
            <person name="Al-Salem W.S."/>
            <person name="Dillon R.J."/>
            <person name="Bates P.A."/>
            <person name="Gatherer D."/>
        </authorList>
    </citation>
    <scope>NUCLEOTIDE SEQUENCE [LARGE SCALE GENOMIC DNA]</scope>
</reference>
<dbReference type="Gene3D" id="3.40.50.1240">
    <property type="entry name" value="Phosphoglycerate mutase-like"/>
    <property type="match status" value="1"/>
</dbReference>
<feature type="region of interest" description="Disordered" evidence="4">
    <location>
        <begin position="1202"/>
        <end position="1275"/>
    </location>
</feature>
<feature type="repeat" description="ANK" evidence="3">
    <location>
        <begin position="862"/>
        <end position="894"/>
    </location>
</feature>
<dbReference type="KEGG" id="loi:92364082"/>
<feature type="compositionally biased region" description="Low complexity" evidence="4">
    <location>
        <begin position="1380"/>
        <end position="1391"/>
    </location>
</feature>
<dbReference type="GO" id="GO:0006003">
    <property type="term" value="P:fructose 2,6-bisphosphate metabolic process"/>
    <property type="evidence" value="ECO:0007669"/>
    <property type="project" value="InterPro"/>
</dbReference>
<dbReference type="SMR" id="A0A836H8Z6"/>
<feature type="compositionally biased region" description="Basic and acidic residues" evidence="4">
    <location>
        <begin position="16"/>
        <end position="31"/>
    </location>
</feature>
<name>A0A836H8Z6_9TRYP</name>
<feature type="compositionally biased region" description="Polar residues" evidence="4">
    <location>
        <begin position="328"/>
        <end position="342"/>
    </location>
</feature>
<dbReference type="Proteomes" id="UP000674143">
    <property type="component" value="Unassembled WGS sequence"/>
</dbReference>
<keyword evidence="2" id="KW-0067">ATP-binding</keyword>
<feature type="region of interest" description="Disordered" evidence="4">
    <location>
        <begin position="366"/>
        <end position="399"/>
    </location>
</feature>
<comment type="caution">
    <text evidence="6">The sequence shown here is derived from an EMBL/GenBank/DDBJ whole genome shotgun (WGS) entry which is preliminary data.</text>
</comment>
<dbReference type="EMBL" id="JAFHLR010000003">
    <property type="protein sequence ID" value="KAG5488054.1"/>
    <property type="molecule type" value="Genomic_DNA"/>
</dbReference>
<feature type="region of interest" description="Disordered" evidence="4">
    <location>
        <begin position="1592"/>
        <end position="1616"/>
    </location>
</feature>
<gene>
    <name evidence="6" type="ORF">LSCM4_08279</name>
</gene>
<dbReference type="SUPFAM" id="SSF52540">
    <property type="entry name" value="P-loop containing nucleoside triphosphate hydrolases"/>
    <property type="match status" value="1"/>
</dbReference>
<evidence type="ECO:0000256" key="2">
    <source>
        <dbReference type="ARBA" id="ARBA00022840"/>
    </source>
</evidence>
<evidence type="ECO:0000313" key="7">
    <source>
        <dbReference type="Proteomes" id="UP000674143"/>
    </source>
</evidence>
<feature type="compositionally biased region" description="Low complexity" evidence="4">
    <location>
        <begin position="1103"/>
        <end position="1114"/>
    </location>
</feature>
<feature type="region of interest" description="Disordered" evidence="4">
    <location>
        <begin position="234"/>
        <end position="267"/>
    </location>
</feature>
<evidence type="ECO:0000256" key="3">
    <source>
        <dbReference type="PROSITE-ProRule" id="PRU00023"/>
    </source>
</evidence>
<dbReference type="Gene3D" id="1.25.40.20">
    <property type="entry name" value="Ankyrin repeat-containing domain"/>
    <property type="match status" value="1"/>
</dbReference>
<dbReference type="InterPro" id="IPR002110">
    <property type="entry name" value="Ankyrin_rpt"/>
</dbReference>
<feature type="region of interest" description="Disordered" evidence="4">
    <location>
        <begin position="2266"/>
        <end position="2315"/>
    </location>
</feature>
<evidence type="ECO:0000256" key="1">
    <source>
        <dbReference type="ARBA" id="ARBA00022741"/>
    </source>
</evidence>
<keyword evidence="1" id="KW-0547">Nucleotide-binding</keyword>
<organism evidence="6 7">
    <name type="scientific">Leishmania orientalis</name>
    <dbReference type="NCBI Taxonomy" id="2249476"/>
    <lineage>
        <taxon>Eukaryota</taxon>
        <taxon>Discoba</taxon>
        <taxon>Euglenozoa</taxon>
        <taxon>Kinetoplastea</taxon>
        <taxon>Metakinetoplastina</taxon>
        <taxon>Trypanosomatida</taxon>
        <taxon>Trypanosomatidae</taxon>
        <taxon>Leishmaniinae</taxon>
        <taxon>Leishmania</taxon>
    </lineage>
</organism>
<feature type="compositionally biased region" description="Low complexity" evidence="4">
    <location>
        <begin position="650"/>
        <end position="660"/>
    </location>
</feature>
<dbReference type="InterPro" id="IPR003094">
    <property type="entry name" value="6Pfruct_kin"/>
</dbReference>
<feature type="domain" description="6-phosphofructo-2-kinase" evidence="5">
    <location>
        <begin position="1726"/>
        <end position="1944"/>
    </location>
</feature>
<dbReference type="GO" id="GO:0003873">
    <property type="term" value="F:6-phosphofructo-2-kinase activity"/>
    <property type="evidence" value="ECO:0007669"/>
    <property type="project" value="InterPro"/>
</dbReference>
<dbReference type="GO" id="GO:0004331">
    <property type="term" value="F:fructose-2,6-bisphosphate 2-phosphatase activity"/>
    <property type="evidence" value="ECO:0007669"/>
    <property type="project" value="TreeGrafter"/>
</dbReference>
<feature type="region of interest" description="Disordered" evidence="4">
    <location>
        <begin position="1450"/>
        <end position="1488"/>
    </location>
</feature>
<dbReference type="GeneID" id="92364082"/>
<feature type="compositionally biased region" description="Low complexity" evidence="4">
    <location>
        <begin position="184"/>
        <end position="198"/>
    </location>
</feature>
<dbReference type="PANTHER" id="PTHR10606:SF50">
    <property type="entry name" value="6-BIPHOSPHATASE, PUTATIVE-RELATED"/>
    <property type="match status" value="1"/>
</dbReference>
<accession>A0A836H8Z6</accession>
<feature type="region of interest" description="Disordered" evidence="4">
    <location>
        <begin position="1"/>
        <end position="170"/>
    </location>
</feature>
<feature type="region of interest" description="Disordered" evidence="4">
    <location>
        <begin position="2193"/>
        <end position="2213"/>
    </location>
</feature>
<sequence>MSEARASPAVAHPRGVGHEDDVAEGHNDSGHLCRASPPHQQHEQSRPGYSPNERLKSPPSPADVGLEPPLWCCVSSSTPAPSLTARTPADPEGHRYSRSASDSGHGTRSPHSSVSLASPTTANSHGQSSSGEAPLYGTGSACGTGGRHEAIRHSARTGSAGRHEHPPAGAAQYTPVYVNASLSTTSPAAARSRASRTSQHPCRKPQSTPVLTASSQAWHWGAAPAVAAAFQQRQQQSRCRQRRAVAGSREGTLDRRGGRHVPAPLFSNVPTTAAMGAAVAARAQRSASNSSTAVSSPASKAPLQRATSMSSCAGCLPAVPPGVESPVTPGSSAPTEFPSGSSVPALAPATELMRSLTYAEEAPMSLTNGVHGEGAPSQRSESHIAPHARLPKRKAVTAATPPSACTAAVSSPASAGAAAPSHSCGEPRHSARPRSRAQAGGHRLGPATGGTAADGAKAEDEGAATGAAGRPHLVATSQTEHSEDSRDGLLRVASFRPGKESSLYNLVDSHQASESKWPFFASVAHEEPVKAAAAVDGTFTGTEAHTALGQHCFGDACNQKAPQLLGTAPATASGDTFSWSRATGDSAVSGNYINSRAAHADIRRAEHRAGVGGCLTISSHYRRTDSEHSGHGSLTMPGISVSASAGQRKSTAAGGRAGIGSASSASMLKRSLTEPSLTTVKSSAAASGGLSGYGIAVSPRSLAPQQHVSDPSVLSIDASLTQPTTTATSNSFWSSSSANVNAVSNSSIPGIAGAASAIGVGGGGLVSLVSNSPAFLPGGSFAIAASAPTTRDPLAASVTQQSRSALIAELQRRRQRLQKQLALLQKEATAHNIFALVRASNASQLQYLLREGLCNVTDRDYNGCTPLHVAAGEGNQAVVRVLLSFGADVVAVDNNGRTPLDCAAANRHSGVARYLLTLIRSKHFSHGGGGDGGFTSSGGDDGPPEAMCCAKPTTGESSVVAGECASLTTSPLGHPLAKTPVVKTAGGVLPLGASASGLSAMCTATSLQRSNSAQQLSVSSGSSLNQSPALLQPLSRQSQQQRHLPSSSSAASTPSPSRPPNWKRPPANLAASYTTTDAESWSDSDVPPHAAVWGAKATAAAGTAATDSASRASTPKVPSSPTMHKYPGPSSRALPLLSTAANKSLAGYESPASMLTPLCSHGSSPQKRVVLSLLDSAAAAHSRGLIAAEANACAASMEPSSTCINSSPPQLPTSAAVDTSPAAAAVAGRPTSHPMLPPPSSLSQLFSSRRTQEDTAPRPSTKAVSDPDINLGNSSAGSGGRCLAWRVVSGSPNLADRIKGTASEDTSQVAAASPPSRAHTTTPLITAAGAMTGWHDGDERLADTDFEGIEDVLGRRGHLSMRRRRMLSESGNSAHGGFASVSSDSLQSGSSRTLAERKDTPHSRRDRSNFSETGSLSGEVPVAFSSPPARTAASGAAASTACTQATLAATPGGNAQQRQMLLRPPRRPDSSPAATDQRGTTLAAEADRYPVSTRHPLKFRAVDPNAEWGNDRGCAARPTVVTPPAATKSVAIPAYSSACSGLKCQEELTSSTVASCAGSLRGAGARSSSICDMGQQSLEEHQHYYRMTTFGMRGNQRQPRGGSDFGGDPTLPPLLQPTRVTLESTGMKAAVTRPSTAAAAAAGPTVAAPTSSSNTVAAAAARVPTALASTTATPPATTAPALAAAAATTPTADRHSAGEQFFPRAEQHKPADLAALHYSSYTTISDAVSIIVCMVGLPGRGKSFISKRLMRYINWKGVPCRVFNAGNYRRQLLGVETTAGADFFDPSNPKGAQLRERMAELACEDLVSFIASHSLAVGILDATNTTRKRRAWLSDYFQQEAQRYALPYRLLFIESVCNDDAIVTENILRSKCDNDDFKSLNDVSAVISEFRNRILQYEKVYETLEAEERMPYIKIVDVKRHVILHRVPNGLGSRIAFFLLNLHPIAFPIYVALPGETVGDSRRVYGGEERLTVRGEAYAIALKRFIQDRYVPHMVILHATNYCVLSTLAPLMEGPAEEEGEIILKAPSVANGPGASAGDSCGTSKTATPASQHPHSAGGRTRYVPRVASAQPPSATAAATRSTPAPADAVEATDSRFSMQNASSEVARPPSLKHTLAPASASHRPASQHYGSDDDSNTSESSSRHSLPSRDGRLHEQHACAPSTITEELRAREGGGLGVASPQRGTVPGAKAAVAGEQLMQEDDSDRVDDEEGEIGDEVLCPVPGLDNINFGRFSGHTAAWVREKYPRLSALLYDVNDGDVMSDARDEAEAPPQRQHHPCQPRESGGPADASDAVASAGSAKATTGASHHHIDQRSGACPTAEWLSAPLPPPVHYATHEEAVSHLQRAFSGADPCLSYCTQLPNGESYRQVNVRLEPALMAVMRTQSPVFVVAPAVPAQGILSFFMDVIPELSPTIRIPRGCVVEIGVKDSITVHPLLPDSLPESMTRSPLTVLPEIQEAIREVAAASSMERRAERERLPA</sequence>
<dbReference type="PROSITE" id="PS50297">
    <property type="entry name" value="ANK_REP_REGION"/>
    <property type="match status" value="1"/>
</dbReference>
<evidence type="ECO:0000256" key="4">
    <source>
        <dbReference type="SAM" id="MobiDB-lite"/>
    </source>
</evidence>
<feature type="compositionally biased region" description="Acidic residues" evidence="4">
    <location>
        <begin position="2200"/>
        <end position="2213"/>
    </location>
</feature>
<feature type="compositionally biased region" description="Low complexity" evidence="4">
    <location>
        <begin position="1033"/>
        <end position="1055"/>
    </location>
</feature>
<evidence type="ECO:0000313" key="6">
    <source>
        <dbReference type="EMBL" id="KAG5488054.1"/>
    </source>
</evidence>
<dbReference type="PANTHER" id="PTHR10606">
    <property type="entry name" value="6-PHOSPHOFRUCTO-2-KINASE/FRUCTOSE-2,6-BISPHOSPHATASE"/>
    <property type="match status" value="1"/>
</dbReference>
<dbReference type="FunFam" id="3.40.50.300:FF:003143">
    <property type="entry name" value="6-phosphofructo-2-kinase/fructose-2, 6-biphosphatase, putative"/>
    <property type="match status" value="1"/>
</dbReference>
<feature type="region of interest" description="Disordered" evidence="4">
    <location>
        <begin position="184"/>
        <end position="211"/>
    </location>
</feature>
<dbReference type="InterPro" id="IPR027417">
    <property type="entry name" value="P-loop_NTPase"/>
</dbReference>
<dbReference type="GO" id="GO:0005524">
    <property type="term" value="F:ATP binding"/>
    <property type="evidence" value="ECO:0007669"/>
    <property type="project" value="UniProtKB-KW"/>
</dbReference>
<keyword evidence="7" id="KW-1185">Reference proteome</keyword>
<dbReference type="GO" id="GO:0006000">
    <property type="term" value="P:fructose metabolic process"/>
    <property type="evidence" value="ECO:0007669"/>
    <property type="project" value="InterPro"/>
</dbReference>
<dbReference type="SMART" id="SM00248">
    <property type="entry name" value="ANK"/>
    <property type="match status" value="2"/>
</dbReference>
<dbReference type="Pfam" id="PF01591">
    <property type="entry name" value="6PF2K"/>
    <property type="match status" value="1"/>
</dbReference>
<feature type="region of interest" description="Disordered" evidence="4">
    <location>
        <begin position="1300"/>
        <end position="1320"/>
    </location>
</feature>
<dbReference type="SUPFAM" id="SSF53254">
    <property type="entry name" value="Phosphoglycerate mutase-like"/>
    <property type="match status" value="1"/>
</dbReference>
<dbReference type="SUPFAM" id="SSF48403">
    <property type="entry name" value="Ankyrin repeat"/>
    <property type="match status" value="1"/>
</dbReference>
<dbReference type="InterPro" id="IPR013079">
    <property type="entry name" value="6Phosfructo_kin"/>
</dbReference>
<dbReference type="Pfam" id="PF12796">
    <property type="entry name" value="Ank_2"/>
    <property type="match status" value="1"/>
</dbReference>
<dbReference type="InterPro" id="IPR029033">
    <property type="entry name" value="His_PPase_superfam"/>
</dbReference>
<feature type="compositionally biased region" description="Low complexity" evidence="4">
    <location>
        <begin position="2282"/>
        <end position="2307"/>
    </location>
</feature>
<protein>
    <recommendedName>
        <fullName evidence="5">6-phosphofructo-2-kinase domain-containing protein</fullName>
    </recommendedName>
</protein>
<dbReference type="Gene3D" id="3.40.50.300">
    <property type="entry name" value="P-loop containing nucleotide triphosphate hydrolases"/>
    <property type="match status" value="1"/>
</dbReference>
<feature type="compositionally biased region" description="Low complexity" evidence="4">
    <location>
        <begin position="2068"/>
        <end position="2089"/>
    </location>
</feature>
<feature type="region of interest" description="Disordered" evidence="4">
    <location>
        <begin position="1370"/>
        <end position="1430"/>
    </location>
</feature>
<feature type="compositionally biased region" description="Low complexity" evidence="4">
    <location>
        <begin position="1212"/>
        <end position="1234"/>
    </location>
</feature>
<dbReference type="PROSITE" id="PS50088">
    <property type="entry name" value="ANK_REPEAT"/>
    <property type="match status" value="1"/>
</dbReference>
<feature type="compositionally biased region" description="Basic and acidic residues" evidence="4">
    <location>
        <begin position="1394"/>
        <end position="1409"/>
    </location>
</feature>
<dbReference type="InterPro" id="IPR036770">
    <property type="entry name" value="Ankyrin_rpt-contain_sf"/>
</dbReference>
<feature type="region of interest" description="Disordered" evidence="4">
    <location>
        <begin position="1103"/>
        <end position="1132"/>
    </location>
</feature>
<feature type="region of interest" description="Disordered" evidence="4">
    <location>
        <begin position="1033"/>
        <end position="1068"/>
    </location>
</feature>
<reference evidence="7" key="2">
    <citation type="journal article" date="2021" name="Sci. Data">
        <title>Chromosome-scale genome sequencing, assembly and annotation of six genomes from subfamily Leishmaniinae.</title>
        <authorList>
            <person name="Almutairi H."/>
            <person name="Urbaniak M.D."/>
            <person name="Bates M.D."/>
            <person name="Jariyapan N."/>
            <person name="Kwakye-Nuako G."/>
            <person name="Thomaz Soccol V."/>
            <person name="Al-Salem W.S."/>
            <person name="Dillon R.J."/>
            <person name="Bates P.A."/>
            <person name="Gatherer D."/>
        </authorList>
    </citation>
    <scope>NUCLEOTIDE SEQUENCE [LARGE SCALE GENOMIC DNA]</scope>
</reference>
<feature type="compositionally biased region" description="Polar residues" evidence="4">
    <location>
        <begin position="2041"/>
        <end position="2054"/>
    </location>
</feature>
<feature type="region of interest" description="Disordered" evidence="4">
    <location>
        <begin position="2033"/>
        <end position="2160"/>
    </location>
</feature>
<keyword evidence="3" id="KW-0040">ANK repeat</keyword>
<proteinExistence type="predicted"/>
<dbReference type="PRINTS" id="PR00991">
    <property type="entry name" value="6PFRUCTKNASE"/>
</dbReference>
<feature type="compositionally biased region" description="Low complexity" evidence="4">
    <location>
        <begin position="1450"/>
        <end position="1463"/>
    </location>
</feature>
<feature type="region of interest" description="Disordered" evidence="4">
    <location>
        <begin position="623"/>
        <end position="660"/>
    </location>
</feature>
<feature type="compositionally biased region" description="Polar residues" evidence="4">
    <location>
        <begin position="98"/>
        <end position="131"/>
    </location>
</feature>
<dbReference type="FunFam" id="1.25.40.20:FF:000565">
    <property type="entry name" value="6-phosphofructo-2-kinase/fructose-2, 6-biphosphatase, putative"/>
    <property type="match status" value="1"/>
</dbReference>
<feature type="compositionally biased region" description="Low complexity" evidence="4">
    <location>
        <begin position="414"/>
        <end position="423"/>
    </location>
</feature>